<feature type="transmembrane region" description="Helical" evidence="6">
    <location>
        <begin position="160"/>
        <end position="178"/>
    </location>
</feature>
<evidence type="ECO:0000256" key="2">
    <source>
        <dbReference type="ARBA" id="ARBA00022475"/>
    </source>
</evidence>
<reference evidence="7" key="2">
    <citation type="journal article" date="2021" name="Genome Biol. Evol.">
        <title>Developing a high-quality reference genome for a parasitic bivalve with doubly uniparental inheritance (Bivalvia: Unionida).</title>
        <authorList>
            <person name="Smith C.H."/>
        </authorList>
    </citation>
    <scope>NUCLEOTIDE SEQUENCE</scope>
    <source>
        <strain evidence="7">CHS0354</strain>
        <tissue evidence="7">Mantle</tissue>
    </source>
</reference>
<dbReference type="GO" id="GO:0005886">
    <property type="term" value="C:plasma membrane"/>
    <property type="evidence" value="ECO:0007669"/>
    <property type="project" value="UniProtKB-SubCell"/>
</dbReference>
<evidence type="ECO:0008006" key="9">
    <source>
        <dbReference type="Google" id="ProtNLM"/>
    </source>
</evidence>
<feature type="transmembrane region" description="Helical" evidence="6">
    <location>
        <begin position="44"/>
        <end position="61"/>
    </location>
</feature>
<keyword evidence="2" id="KW-1003">Cell membrane</keyword>
<keyword evidence="4 6" id="KW-1133">Transmembrane helix</keyword>
<keyword evidence="5 6" id="KW-0472">Membrane</keyword>
<dbReference type="InterPro" id="IPR002010">
    <property type="entry name" value="T3SS_IM_R"/>
</dbReference>
<keyword evidence="8" id="KW-1185">Reference proteome</keyword>
<dbReference type="PANTHER" id="PTHR30065">
    <property type="entry name" value="FLAGELLAR BIOSYNTHETIC PROTEIN FLIR"/>
    <property type="match status" value="1"/>
</dbReference>
<proteinExistence type="predicted"/>
<feature type="transmembrane region" description="Helical" evidence="6">
    <location>
        <begin position="122"/>
        <end position="148"/>
    </location>
</feature>
<reference evidence="7" key="1">
    <citation type="journal article" date="2021" name="Genome Biol. Evol.">
        <title>A High-Quality Reference Genome for a Parasitic Bivalve with Doubly Uniparental Inheritance (Bivalvia: Unionida).</title>
        <authorList>
            <person name="Smith C.H."/>
        </authorList>
    </citation>
    <scope>NUCLEOTIDE SEQUENCE</scope>
    <source>
        <strain evidence="7">CHS0354</strain>
    </source>
</reference>
<evidence type="ECO:0000256" key="4">
    <source>
        <dbReference type="ARBA" id="ARBA00022989"/>
    </source>
</evidence>
<feature type="transmembrane region" description="Helical" evidence="6">
    <location>
        <begin position="81"/>
        <end position="102"/>
    </location>
</feature>
<evidence type="ECO:0000313" key="8">
    <source>
        <dbReference type="Proteomes" id="UP001195483"/>
    </source>
</evidence>
<evidence type="ECO:0000256" key="6">
    <source>
        <dbReference type="SAM" id="Phobius"/>
    </source>
</evidence>
<dbReference type="AlphaFoldDB" id="A0AAE0W0T7"/>
<gene>
    <name evidence="7" type="ORF">CHS0354_027415</name>
</gene>
<reference evidence="7" key="3">
    <citation type="submission" date="2023-05" db="EMBL/GenBank/DDBJ databases">
        <authorList>
            <person name="Smith C.H."/>
        </authorList>
    </citation>
    <scope>NUCLEOTIDE SEQUENCE</scope>
    <source>
        <strain evidence="7">CHS0354</strain>
        <tissue evidence="7">Mantle</tissue>
    </source>
</reference>
<evidence type="ECO:0000256" key="1">
    <source>
        <dbReference type="ARBA" id="ARBA00004651"/>
    </source>
</evidence>
<comment type="caution">
    <text evidence="7">The sequence shown here is derived from an EMBL/GenBank/DDBJ whole genome shotgun (WGS) entry which is preliminary data.</text>
</comment>
<dbReference type="Proteomes" id="UP001195483">
    <property type="component" value="Unassembled WGS sequence"/>
</dbReference>
<feature type="transmembrane region" description="Helical" evidence="6">
    <location>
        <begin position="15"/>
        <end position="38"/>
    </location>
</feature>
<sequence length="184" mass="20084">MTDLFSLDFNRPDSYGIILLAVKEILFGIFLGLIPHILFAAVELAGNIIAFMMGLSIANVFDPSTNSQTQVISGFKNALMIMLFLALNAHHVIFEAILASFRAVPVTTLTIPDTLYENTVRYFADIFFIALRLSYPIIAVTMLTNFVFGMLGKSIPQMNVFVVGAPLGILIGLLYMALGMPGNG</sequence>
<dbReference type="Pfam" id="PF01311">
    <property type="entry name" value="Bac_export_1"/>
    <property type="match status" value="1"/>
</dbReference>
<evidence type="ECO:0000313" key="7">
    <source>
        <dbReference type="EMBL" id="KAK3596145.1"/>
    </source>
</evidence>
<evidence type="ECO:0000256" key="3">
    <source>
        <dbReference type="ARBA" id="ARBA00022692"/>
    </source>
</evidence>
<dbReference type="GO" id="GO:0006605">
    <property type="term" value="P:protein targeting"/>
    <property type="evidence" value="ECO:0007669"/>
    <property type="project" value="InterPro"/>
</dbReference>
<evidence type="ECO:0000256" key="5">
    <source>
        <dbReference type="ARBA" id="ARBA00023136"/>
    </source>
</evidence>
<dbReference type="EMBL" id="JAEAOA010001653">
    <property type="protein sequence ID" value="KAK3596145.1"/>
    <property type="molecule type" value="Genomic_DNA"/>
</dbReference>
<comment type="subcellular location">
    <subcellularLocation>
        <location evidence="1">Cell membrane</location>
        <topology evidence="1">Multi-pass membrane protein</topology>
    </subcellularLocation>
</comment>
<dbReference type="PANTHER" id="PTHR30065:SF1">
    <property type="entry name" value="SURFACE PRESENTATION OF ANTIGENS PROTEIN SPAR"/>
    <property type="match status" value="1"/>
</dbReference>
<dbReference type="PRINTS" id="PR00953">
    <property type="entry name" value="TYPE3IMRPROT"/>
</dbReference>
<organism evidence="7 8">
    <name type="scientific">Potamilus streckersoni</name>
    <dbReference type="NCBI Taxonomy" id="2493646"/>
    <lineage>
        <taxon>Eukaryota</taxon>
        <taxon>Metazoa</taxon>
        <taxon>Spiralia</taxon>
        <taxon>Lophotrochozoa</taxon>
        <taxon>Mollusca</taxon>
        <taxon>Bivalvia</taxon>
        <taxon>Autobranchia</taxon>
        <taxon>Heteroconchia</taxon>
        <taxon>Palaeoheterodonta</taxon>
        <taxon>Unionida</taxon>
        <taxon>Unionoidea</taxon>
        <taxon>Unionidae</taxon>
        <taxon>Ambleminae</taxon>
        <taxon>Lampsilini</taxon>
        <taxon>Potamilus</taxon>
    </lineage>
</organism>
<protein>
    <recommendedName>
        <fullName evidence="9">Flagellar biosynthetic protein FliR</fullName>
    </recommendedName>
</protein>
<name>A0AAE0W0T7_9BIVA</name>
<keyword evidence="3 6" id="KW-0812">Transmembrane</keyword>
<accession>A0AAE0W0T7</accession>